<dbReference type="RefSeq" id="WP_204202614.1">
    <property type="nucleotide sequence ID" value="NZ_JAFELM010000021.1"/>
</dbReference>
<comment type="caution">
    <text evidence="2">The sequence shown here is derived from an EMBL/GenBank/DDBJ whole genome shotgun (WGS) entry which is preliminary data.</text>
</comment>
<organism evidence="2 3">
    <name type="scientific">Bacillus suaedaesalsae</name>
    <dbReference type="NCBI Taxonomy" id="2810349"/>
    <lineage>
        <taxon>Bacteria</taxon>
        <taxon>Bacillati</taxon>
        <taxon>Bacillota</taxon>
        <taxon>Bacilli</taxon>
        <taxon>Bacillales</taxon>
        <taxon>Bacillaceae</taxon>
        <taxon>Bacillus</taxon>
    </lineage>
</organism>
<protein>
    <submittedName>
        <fullName evidence="2">DUF1189 domain-containing protein</fullName>
    </submittedName>
</protein>
<feature type="transmembrane region" description="Helical" evidence="1">
    <location>
        <begin position="229"/>
        <end position="247"/>
    </location>
</feature>
<evidence type="ECO:0000313" key="3">
    <source>
        <dbReference type="Proteomes" id="UP001518925"/>
    </source>
</evidence>
<evidence type="ECO:0000313" key="2">
    <source>
        <dbReference type="EMBL" id="MBM6617234.1"/>
    </source>
</evidence>
<dbReference type="Pfam" id="PF06691">
    <property type="entry name" value="DUF1189"/>
    <property type="match status" value="1"/>
</dbReference>
<sequence length="254" mass="28939">MTIIQSWWKSLYSPKDIAIKRFDKIGKTILYVFLLSLFSIIPASIYSSQDVVEVANEFDEIVKTSIPEFEIVDGKLNTDISTPTTVVHNNTYILIDSTGEWDASELNQYDQSIGLLQKEFAYNIGGTIQTLPYTTLNGMISSKDDFVNFVDKMISILPLLIALIIIASYIFSAGIKFIEISIIALFGLTFTRLLNKNLPYRKLWLLSAYAITLSVTFLTLMHLLNITVVYSYFVYWFVSLTMLYLSLREIPAKQ</sequence>
<dbReference type="EMBL" id="JAFELM010000021">
    <property type="protein sequence ID" value="MBM6617234.1"/>
    <property type="molecule type" value="Genomic_DNA"/>
</dbReference>
<keyword evidence="1" id="KW-1133">Transmembrane helix</keyword>
<keyword evidence="1" id="KW-0812">Transmembrane</keyword>
<keyword evidence="1" id="KW-0472">Membrane</keyword>
<feature type="transmembrane region" description="Helical" evidence="1">
    <location>
        <begin position="28"/>
        <end position="46"/>
    </location>
</feature>
<accession>A0ABS2DFK8</accession>
<proteinExistence type="predicted"/>
<name>A0ABS2DFK8_9BACI</name>
<feature type="transmembrane region" description="Helical" evidence="1">
    <location>
        <begin position="159"/>
        <end position="191"/>
    </location>
</feature>
<dbReference type="InterPro" id="IPR009574">
    <property type="entry name" value="DUF1189"/>
</dbReference>
<reference evidence="2 3" key="1">
    <citation type="submission" date="2021-02" db="EMBL/GenBank/DDBJ databases">
        <title>Bacillus sp. RD4P76, an endophyte from a halophyte.</title>
        <authorList>
            <person name="Sun J.-Q."/>
        </authorList>
    </citation>
    <scope>NUCLEOTIDE SEQUENCE [LARGE SCALE GENOMIC DNA]</scope>
    <source>
        <strain evidence="2 3">RD4P76</strain>
    </source>
</reference>
<gene>
    <name evidence="2" type="ORF">JR050_06040</name>
</gene>
<keyword evidence="3" id="KW-1185">Reference proteome</keyword>
<feature type="transmembrane region" description="Helical" evidence="1">
    <location>
        <begin position="203"/>
        <end position="223"/>
    </location>
</feature>
<dbReference type="Proteomes" id="UP001518925">
    <property type="component" value="Unassembled WGS sequence"/>
</dbReference>
<evidence type="ECO:0000256" key="1">
    <source>
        <dbReference type="SAM" id="Phobius"/>
    </source>
</evidence>